<evidence type="ECO:0000313" key="14">
    <source>
        <dbReference type="Proteomes" id="UP000008207"/>
    </source>
</evidence>
<dbReference type="STRING" id="460265.Mnod_5578"/>
<comment type="catalytic activity">
    <reaction evidence="10">
        <text>adenylyl-molybdopterin + molybdate = Mo-molybdopterin + AMP + H(+)</text>
        <dbReference type="Rhea" id="RHEA:35047"/>
        <dbReference type="ChEBI" id="CHEBI:15378"/>
        <dbReference type="ChEBI" id="CHEBI:36264"/>
        <dbReference type="ChEBI" id="CHEBI:62727"/>
        <dbReference type="ChEBI" id="CHEBI:71302"/>
        <dbReference type="ChEBI" id="CHEBI:456215"/>
        <dbReference type="EC" id="2.10.1.1"/>
    </reaction>
</comment>
<dbReference type="KEGG" id="mno:Mnod_5578"/>
<dbReference type="GO" id="GO:0046872">
    <property type="term" value="F:metal ion binding"/>
    <property type="evidence" value="ECO:0007669"/>
    <property type="project" value="UniProtKB-UniRule"/>
</dbReference>
<dbReference type="OrthoDB" id="9804758at2"/>
<dbReference type="InterPro" id="IPR005111">
    <property type="entry name" value="MoeA_C_domain_IV"/>
</dbReference>
<keyword evidence="6 11" id="KW-0808">Transferase</keyword>
<dbReference type="PANTHER" id="PTHR10192:SF5">
    <property type="entry name" value="GEPHYRIN"/>
    <property type="match status" value="1"/>
</dbReference>
<dbReference type="PANTHER" id="PTHR10192">
    <property type="entry name" value="MOLYBDOPTERIN BIOSYNTHESIS PROTEIN"/>
    <property type="match status" value="1"/>
</dbReference>
<evidence type="ECO:0000256" key="1">
    <source>
        <dbReference type="ARBA" id="ARBA00001946"/>
    </source>
</evidence>
<keyword evidence="8 11" id="KW-0460">Magnesium</keyword>
<organism evidence="13 14">
    <name type="scientific">Methylobacterium nodulans (strain LMG 21967 / CNCM I-2342 / ORS 2060)</name>
    <dbReference type="NCBI Taxonomy" id="460265"/>
    <lineage>
        <taxon>Bacteria</taxon>
        <taxon>Pseudomonadati</taxon>
        <taxon>Pseudomonadota</taxon>
        <taxon>Alphaproteobacteria</taxon>
        <taxon>Hyphomicrobiales</taxon>
        <taxon>Methylobacteriaceae</taxon>
        <taxon>Methylobacterium</taxon>
    </lineage>
</organism>
<dbReference type="GO" id="GO:0005829">
    <property type="term" value="C:cytosol"/>
    <property type="evidence" value="ECO:0007669"/>
    <property type="project" value="TreeGrafter"/>
</dbReference>
<reference evidence="13 14" key="1">
    <citation type="submission" date="2009-01" db="EMBL/GenBank/DDBJ databases">
        <title>Complete sequence of chromosome of Methylobacterium nodulans ORS 2060.</title>
        <authorList>
            <consortium name="US DOE Joint Genome Institute"/>
            <person name="Lucas S."/>
            <person name="Copeland A."/>
            <person name="Lapidus A."/>
            <person name="Glavina del Rio T."/>
            <person name="Dalin E."/>
            <person name="Tice H."/>
            <person name="Bruce D."/>
            <person name="Goodwin L."/>
            <person name="Pitluck S."/>
            <person name="Sims D."/>
            <person name="Brettin T."/>
            <person name="Detter J.C."/>
            <person name="Han C."/>
            <person name="Larimer F."/>
            <person name="Land M."/>
            <person name="Hauser L."/>
            <person name="Kyrpides N."/>
            <person name="Ivanova N."/>
            <person name="Marx C.J."/>
            <person name="Richardson P."/>
        </authorList>
    </citation>
    <scope>NUCLEOTIDE SEQUENCE [LARGE SCALE GENOMIC DNA]</scope>
    <source>
        <strain evidence="14">LMG 21967 / CNCM I-2342 / ORS 2060</strain>
    </source>
</reference>
<evidence type="ECO:0000256" key="6">
    <source>
        <dbReference type="ARBA" id="ARBA00022679"/>
    </source>
</evidence>
<evidence type="ECO:0000256" key="7">
    <source>
        <dbReference type="ARBA" id="ARBA00022723"/>
    </source>
</evidence>
<dbReference type="EMBL" id="CP001349">
    <property type="protein sequence ID" value="ACL60420.1"/>
    <property type="molecule type" value="Genomic_DNA"/>
</dbReference>
<evidence type="ECO:0000256" key="3">
    <source>
        <dbReference type="ARBA" id="ARBA00005046"/>
    </source>
</evidence>
<dbReference type="SUPFAM" id="SSF53218">
    <property type="entry name" value="Molybdenum cofactor biosynthesis proteins"/>
    <property type="match status" value="1"/>
</dbReference>
<dbReference type="FunFam" id="3.40.980.10:FF:000004">
    <property type="entry name" value="Molybdopterin molybdenumtransferase"/>
    <property type="match status" value="1"/>
</dbReference>
<evidence type="ECO:0000259" key="12">
    <source>
        <dbReference type="SMART" id="SM00852"/>
    </source>
</evidence>
<dbReference type="InterPro" id="IPR038987">
    <property type="entry name" value="MoeA-like"/>
</dbReference>
<dbReference type="FunFam" id="2.170.190.11:FF:000001">
    <property type="entry name" value="Molybdopterin molybdenumtransferase"/>
    <property type="match status" value="1"/>
</dbReference>
<dbReference type="Gene3D" id="2.40.340.10">
    <property type="entry name" value="MoeA, C-terminal, domain IV"/>
    <property type="match status" value="1"/>
</dbReference>
<dbReference type="Gene3D" id="2.170.190.11">
    <property type="entry name" value="Molybdopterin biosynthesis moea protein, domain 3"/>
    <property type="match status" value="1"/>
</dbReference>
<comment type="cofactor">
    <cofactor evidence="1 11">
        <name>Mg(2+)</name>
        <dbReference type="ChEBI" id="CHEBI:18420"/>
    </cofactor>
</comment>
<comment type="similarity">
    <text evidence="4 11">Belongs to the MoeA family.</text>
</comment>
<evidence type="ECO:0000256" key="2">
    <source>
        <dbReference type="ARBA" id="ARBA00002901"/>
    </source>
</evidence>
<keyword evidence="9 11" id="KW-0501">Molybdenum cofactor biosynthesis</keyword>
<dbReference type="CDD" id="cd00887">
    <property type="entry name" value="MoeA"/>
    <property type="match status" value="1"/>
</dbReference>
<keyword evidence="14" id="KW-1185">Reference proteome</keyword>
<dbReference type="Gene3D" id="3.40.980.10">
    <property type="entry name" value="MoaB/Mog-like domain"/>
    <property type="match status" value="1"/>
</dbReference>
<comment type="function">
    <text evidence="2 11">Catalyzes the insertion of molybdate into adenylated molybdopterin with the concomitant release of AMP.</text>
</comment>
<dbReference type="GO" id="GO:0006777">
    <property type="term" value="P:Mo-molybdopterin cofactor biosynthetic process"/>
    <property type="evidence" value="ECO:0007669"/>
    <property type="project" value="UniProtKB-UniRule"/>
</dbReference>
<evidence type="ECO:0000256" key="10">
    <source>
        <dbReference type="ARBA" id="ARBA00047317"/>
    </source>
</evidence>
<dbReference type="Gene3D" id="3.90.105.10">
    <property type="entry name" value="Molybdopterin biosynthesis moea protein, domain 2"/>
    <property type="match status" value="1"/>
</dbReference>
<dbReference type="Pfam" id="PF03454">
    <property type="entry name" value="MoeA_C"/>
    <property type="match status" value="1"/>
</dbReference>
<dbReference type="RefSeq" id="WP_015932025.1">
    <property type="nucleotide sequence ID" value="NC_011894.1"/>
</dbReference>
<evidence type="ECO:0000256" key="5">
    <source>
        <dbReference type="ARBA" id="ARBA00022505"/>
    </source>
</evidence>
<evidence type="ECO:0000256" key="11">
    <source>
        <dbReference type="RuleBase" id="RU365090"/>
    </source>
</evidence>
<accession>B8IPA2</accession>
<keyword evidence="5 11" id="KW-0500">Molybdenum</keyword>
<dbReference type="UniPathway" id="UPA00344"/>
<dbReference type="HOGENOM" id="CLU_010186_7_0_5"/>
<dbReference type="Pfam" id="PF00994">
    <property type="entry name" value="MoCF_biosynth"/>
    <property type="match status" value="1"/>
</dbReference>
<evidence type="ECO:0000256" key="4">
    <source>
        <dbReference type="ARBA" id="ARBA00010763"/>
    </source>
</evidence>
<evidence type="ECO:0000256" key="8">
    <source>
        <dbReference type="ARBA" id="ARBA00022842"/>
    </source>
</evidence>
<dbReference type="EC" id="2.10.1.1" evidence="11"/>
<dbReference type="InterPro" id="IPR001453">
    <property type="entry name" value="MoaB/Mog_dom"/>
</dbReference>
<dbReference type="AlphaFoldDB" id="B8IPA2"/>
<dbReference type="InterPro" id="IPR036688">
    <property type="entry name" value="MoeA_C_domain_IV_sf"/>
</dbReference>
<protein>
    <recommendedName>
        <fullName evidence="11">Molybdopterin molybdenumtransferase</fullName>
        <ecNumber evidence="11">2.10.1.1</ecNumber>
    </recommendedName>
</protein>
<dbReference type="SUPFAM" id="SSF63882">
    <property type="entry name" value="MoeA N-terminal region -like"/>
    <property type="match status" value="1"/>
</dbReference>
<evidence type="ECO:0000256" key="9">
    <source>
        <dbReference type="ARBA" id="ARBA00023150"/>
    </source>
</evidence>
<dbReference type="InterPro" id="IPR036425">
    <property type="entry name" value="MoaB/Mog-like_dom_sf"/>
</dbReference>
<dbReference type="InterPro" id="IPR036135">
    <property type="entry name" value="MoeA_linker/N_sf"/>
</dbReference>
<proteinExistence type="inferred from homology"/>
<dbReference type="Proteomes" id="UP000008207">
    <property type="component" value="Chromosome"/>
</dbReference>
<gene>
    <name evidence="13" type="ordered locus">Mnod_5578</name>
</gene>
<dbReference type="InterPro" id="IPR005110">
    <property type="entry name" value="MoeA_linker/N"/>
</dbReference>
<sequence length="407" mass="42077">MSALLPVAEALARILAEASPVEAETVPIARAAGRTLAQDVRAQRTQPPFAASAMDGYAVRSADAAQPPVTLRLVGTSAAGHGFAGTIGPGEAVRIFTGAPMPEGADTVVIQEDAEAEGDAVRLRQGNPPGRHVRPSGLDFRQGDLLLPAGTRLDGQRVALAAAGGHPVLSLRRRPRVAILATGDELVRPGEPAAWDQIVASNGLALAAMAEDAGAEAIDLGIAGDSFADLEAAIGRAHAVDADLLVTLGGASVGDHDLVQSALVRQGLELGFWRVAIRPGKPLMHGRLGRMAVLGLPGNPVSSVVCGLVFVRPLIRALLGDPLAAADRSEPARLGRDLPANDVRQDYMRARLSAEGDGPPVVHPDPRQDSSMLSVLATAEALLIRPAHAPAARAGDPCRILRLDRSG</sequence>
<dbReference type="Pfam" id="PF03453">
    <property type="entry name" value="MoeA_N"/>
    <property type="match status" value="1"/>
</dbReference>
<comment type="pathway">
    <text evidence="3 11">Cofactor biosynthesis; molybdopterin biosynthesis.</text>
</comment>
<dbReference type="SUPFAM" id="SSF63867">
    <property type="entry name" value="MoeA C-terminal domain-like"/>
    <property type="match status" value="1"/>
</dbReference>
<dbReference type="GO" id="GO:0061599">
    <property type="term" value="F:molybdopterin molybdotransferase activity"/>
    <property type="evidence" value="ECO:0007669"/>
    <property type="project" value="UniProtKB-UniRule"/>
</dbReference>
<dbReference type="eggNOG" id="COG0303">
    <property type="taxonomic scope" value="Bacteria"/>
</dbReference>
<dbReference type="NCBIfam" id="NF045515">
    <property type="entry name" value="Glp_gephyrin"/>
    <property type="match status" value="1"/>
</dbReference>
<dbReference type="SMART" id="SM00852">
    <property type="entry name" value="MoCF_biosynth"/>
    <property type="match status" value="1"/>
</dbReference>
<keyword evidence="7 11" id="KW-0479">Metal-binding</keyword>
<evidence type="ECO:0000313" key="13">
    <source>
        <dbReference type="EMBL" id="ACL60420.1"/>
    </source>
</evidence>
<name>B8IPA2_METNO</name>
<feature type="domain" description="MoaB/Mog" evidence="12">
    <location>
        <begin position="178"/>
        <end position="317"/>
    </location>
</feature>